<accession>F0F6Q2</accession>
<name>F0F6Q2_9BACT</name>
<dbReference type="STRING" id="888743.HMPREF9141_1274"/>
<gene>
    <name evidence="1" type="ORF">HMPREF9141_1274</name>
</gene>
<dbReference type="AlphaFoldDB" id="F0F6Q2"/>
<reference evidence="1 2" key="1">
    <citation type="submission" date="2011-01" db="EMBL/GenBank/DDBJ databases">
        <authorList>
            <person name="Muzny D."/>
            <person name="Qin X."/>
            <person name="Deng J."/>
            <person name="Jiang H."/>
            <person name="Liu Y."/>
            <person name="Qu J."/>
            <person name="Song X.-Z."/>
            <person name="Zhang L."/>
            <person name="Thornton R."/>
            <person name="Coyle M."/>
            <person name="Francisco L."/>
            <person name="Jackson L."/>
            <person name="Javaid M."/>
            <person name="Korchina V."/>
            <person name="Kovar C."/>
            <person name="Mata R."/>
            <person name="Mathew T."/>
            <person name="Ngo R."/>
            <person name="Nguyen L."/>
            <person name="Nguyen N."/>
            <person name="Okwuonu G."/>
            <person name="Ongeri F."/>
            <person name="Pham C."/>
            <person name="Simmons D."/>
            <person name="Wilczek-Boney K."/>
            <person name="Hale W."/>
            <person name="Jakkamsetti A."/>
            <person name="Pham P."/>
            <person name="Ruth R."/>
            <person name="San Lucas F."/>
            <person name="Warren J."/>
            <person name="Zhang J."/>
            <person name="Zhao Z."/>
            <person name="Zhou C."/>
            <person name="Zhu D."/>
            <person name="Lee S."/>
            <person name="Bess C."/>
            <person name="Blankenburg K."/>
            <person name="Forbes L."/>
            <person name="Fu Q."/>
            <person name="Gubbala S."/>
            <person name="Hirani K."/>
            <person name="Jayaseelan J.C."/>
            <person name="Lara F."/>
            <person name="Munidasa M."/>
            <person name="Palculict T."/>
            <person name="Patil S."/>
            <person name="Pu L.-L."/>
            <person name="Saada N."/>
            <person name="Tang L."/>
            <person name="Weissenberger G."/>
            <person name="Zhu Y."/>
            <person name="Hemphill L."/>
            <person name="Shang Y."/>
            <person name="Youmans B."/>
            <person name="Ayvaz T."/>
            <person name="Ross M."/>
            <person name="Santibanez J."/>
            <person name="Aqrawi P."/>
            <person name="Gross S."/>
            <person name="Joshi V."/>
            <person name="Fowler G."/>
            <person name="Nazareth L."/>
            <person name="Reid J."/>
            <person name="Worley K."/>
            <person name="Petrosino J."/>
            <person name="Highlander S."/>
            <person name="Gibbs R."/>
        </authorList>
    </citation>
    <scope>NUCLEOTIDE SEQUENCE [LARGE SCALE GENOMIC DNA]</scope>
    <source>
        <strain evidence="1 2">DSM 16608</strain>
    </source>
</reference>
<dbReference type="EMBL" id="AEWX01000017">
    <property type="protein sequence ID" value="EGC20334.1"/>
    <property type="molecule type" value="Genomic_DNA"/>
</dbReference>
<organism evidence="1 2">
    <name type="scientific">Prevotella multiformis DSM 16608</name>
    <dbReference type="NCBI Taxonomy" id="888743"/>
    <lineage>
        <taxon>Bacteria</taxon>
        <taxon>Pseudomonadati</taxon>
        <taxon>Bacteroidota</taxon>
        <taxon>Bacteroidia</taxon>
        <taxon>Bacteroidales</taxon>
        <taxon>Prevotellaceae</taxon>
        <taxon>Prevotella</taxon>
    </lineage>
</organism>
<protein>
    <submittedName>
        <fullName evidence="1">Uncharacterized protein</fullName>
    </submittedName>
</protein>
<keyword evidence="2" id="KW-1185">Reference proteome</keyword>
<proteinExistence type="predicted"/>
<comment type="caution">
    <text evidence="1">The sequence shown here is derived from an EMBL/GenBank/DDBJ whole genome shotgun (WGS) entry which is preliminary data.</text>
</comment>
<dbReference type="Proteomes" id="UP000005697">
    <property type="component" value="Unassembled WGS sequence"/>
</dbReference>
<dbReference type="HOGENOM" id="CLU_3171666_0_0_10"/>
<evidence type="ECO:0000313" key="2">
    <source>
        <dbReference type="Proteomes" id="UP000005697"/>
    </source>
</evidence>
<sequence length="47" mass="5162">MLYTNSLGDSHFLIGVSLLSPLQETLTLYRNQQATTKESLFPSVGCS</sequence>
<evidence type="ECO:0000313" key="1">
    <source>
        <dbReference type="EMBL" id="EGC20334.1"/>
    </source>
</evidence>